<dbReference type="EMBL" id="BART01010726">
    <property type="protein sequence ID" value="GAG89981.1"/>
    <property type="molecule type" value="Genomic_DNA"/>
</dbReference>
<keyword evidence="1" id="KW-0812">Transmembrane</keyword>
<feature type="transmembrane region" description="Helical" evidence="1">
    <location>
        <begin position="12"/>
        <end position="34"/>
    </location>
</feature>
<evidence type="ECO:0000256" key="1">
    <source>
        <dbReference type="SAM" id="Phobius"/>
    </source>
</evidence>
<feature type="non-terminal residue" evidence="2">
    <location>
        <position position="1"/>
    </location>
</feature>
<name>X1D0L2_9ZZZZ</name>
<keyword evidence="1" id="KW-0472">Membrane</keyword>
<sequence>PFKKTRRLRPLMGVLVVLIVSAILVGAVAFTFYAQVSSTHTVGRLWEIKDDSSGSMGSYREMGDDAISFDTDLTAGENALFNFTIKLSGNSAAEKPLYFLLTADDVLVNITTDGFDVNNDNLEDSFTFSPSDEVTFCFNVTVDDYCPSGEHTTELLLTKN</sequence>
<gene>
    <name evidence="2" type="ORF">S01H4_23188</name>
</gene>
<dbReference type="AlphaFoldDB" id="X1D0L2"/>
<reference evidence="2" key="1">
    <citation type="journal article" date="2014" name="Front. Microbiol.">
        <title>High frequency of phylogenetically diverse reductive dehalogenase-homologous genes in deep subseafloor sedimentary metagenomes.</title>
        <authorList>
            <person name="Kawai M."/>
            <person name="Futagami T."/>
            <person name="Toyoda A."/>
            <person name="Takaki Y."/>
            <person name="Nishi S."/>
            <person name="Hori S."/>
            <person name="Arai W."/>
            <person name="Tsubouchi T."/>
            <person name="Morono Y."/>
            <person name="Uchiyama I."/>
            <person name="Ito T."/>
            <person name="Fujiyama A."/>
            <person name="Inagaki F."/>
            <person name="Takami H."/>
        </authorList>
    </citation>
    <scope>NUCLEOTIDE SEQUENCE</scope>
    <source>
        <strain evidence="2">Expedition CK06-06</strain>
    </source>
</reference>
<organism evidence="2">
    <name type="scientific">marine sediment metagenome</name>
    <dbReference type="NCBI Taxonomy" id="412755"/>
    <lineage>
        <taxon>unclassified sequences</taxon>
        <taxon>metagenomes</taxon>
        <taxon>ecological metagenomes</taxon>
    </lineage>
</organism>
<comment type="caution">
    <text evidence="2">The sequence shown here is derived from an EMBL/GenBank/DDBJ whole genome shotgun (WGS) entry which is preliminary data.</text>
</comment>
<accession>X1D0L2</accession>
<protein>
    <submittedName>
        <fullName evidence="2">Uncharacterized protein</fullName>
    </submittedName>
</protein>
<keyword evidence="1" id="KW-1133">Transmembrane helix</keyword>
<evidence type="ECO:0000313" key="2">
    <source>
        <dbReference type="EMBL" id="GAG89981.1"/>
    </source>
</evidence>
<proteinExistence type="predicted"/>